<dbReference type="HOGENOM" id="CLU_1415387_0_0_1"/>
<keyword evidence="2" id="KW-1185">Reference proteome</keyword>
<dbReference type="EMBL" id="DS547091">
    <property type="protein sequence ID" value="EDR16135.1"/>
    <property type="molecule type" value="Genomic_DNA"/>
</dbReference>
<accession>B0CPW4</accession>
<gene>
    <name evidence="1" type="ORF">LACBIDRAFT_301909</name>
</gene>
<dbReference type="AlphaFoldDB" id="B0CPW4"/>
<dbReference type="KEGG" id="lbc:LACBIDRAFT_301909"/>
<sequence>MVWEHTGQLIPTRDVDEWLNIVMSKVCFYLTVKADMLKDKINTLLVAEAAVTPTFNPFLPLAQQCDTMIQEATLHSPTHFTADPFIAVIKQFLPLSKTSKLDLMLKTNLTNTGCQIAMMMPGPHGKRLNDLDRLKTAAMTALGHHVPPDMLVEPAVPKVMQKRKLESAELETNKEAPLTIVFKGSVQSGFLP</sequence>
<name>B0CPW4_LACBS</name>
<evidence type="ECO:0000313" key="2">
    <source>
        <dbReference type="Proteomes" id="UP000001194"/>
    </source>
</evidence>
<dbReference type="Proteomes" id="UP000001194">
    <property type="component" value="Unassembled WGS sequence"/>
</dbReference>
<protein>
    <submittedName>
        <fullName evidence="1">Predicted protein</fullName>
    </submittedName>
</protein>
<evidence type="ECO:0000313" key="1">
    <source>
        <dbReference type="EMBL" id="EDR16135.1"/>
    </source>
</evidence>
<reference evidence="1 2" key="1">
    <citation type="journal article" date="2008" name="Nature">
        <title>The genome of Laccaria bicolor provides insights into mycorrhizal symbiosis.</title>
        <authorList>
            <person name="Martin F."/>
            <person name="Aerts A."/>
            <person name="Ahren D."/>
            <person name="Brun A."/>
            <person name="Danchin E.G.J."/>
            <person name="Duchaussoy F."/>
            <person name="Gibon J."/>
            <person name="Kohler A."/>
            <person name="Lindquist E."/>
            <person name="Pereda V."/>
            <person name="Salamov A."/>
            <person name="Shapiro H.J."/>
            <person name="Wuyts J."/>
            <person name="Blaudez D."/>
            <person name="Buee M."/>
            <person name="Brokstein P."/>
            <person name="Canbaeck B."/>
            <person name="Cohen D."/>
            <person name="Courty P.E."/>
            <person name="Coutinho P.M."/>
            <person name="Delaruelle C."/>
            <person name="Detter J.C."/>
            <person name="Deveau A."/>
            <person name="DiFazio S."/>
            <person name="Duplessis S."/>
            <person name="Fraissinet-Tachet L."/>
            <person name="Lucic E."/>
            <person name="Frey-Klett P."/>
            <person name="Fourrey C."/>
            <person name="Feussner I."/>
            <person name="Gay G."/>
            <person name="Grimwood J."/>
            <person name="Hoegger P.J."/>
            <person name="Jain P."/>
            <person name="Kilaru S."/>
            <person name="Labbe J."/>
            <person name="Lin Y.C."/>
            <person name="Legue V."/>
            <person name="Le Tacon F."/>
            <person name="Marmeisse R."/>
            <person name="Melayah D."/>
            <person name="Montanini B."/>
            <person name="Muratet M."/>
            <person name="Nehls U."/>
            <person name="Niculita-Hirzel H."/>
            <person name="Oudot-Le Secq M.P."/>
            <person name="Peter M."/>
            <person name="Quesneville H."/>
            <person name="Rajashekar B."/>
            <person name="Reich M."/>
            <person name="Rouhier N."/>
            <person name="Schmutz J."/>
            <person name="Yin T."/>
            <person name="Chalot M."/>
            <person name="Henrissat B."/>
            <person name="Kuees U."/>
            <person name="Lucas S."/>
            <person name="Van de Peer Y."/>
            <person name="Podila G.K."/>
            <person name="Polle A."/>
            <person name="Pukkila P.J."/>
            <person name="Richardson P.M."/>
            <person name="Rouze P."/>
            <person name="Sanders I.R."/>
            <person name="Stajich J.E."/>
            <person name="Tunlid A."/>
            <person name="Tuskan G."/>
            <person name="Grigoriev I.V."/>
        </authorList>
    </citation>
    <scope>NUCLEOTIDE SEQUENCE [LARGE SCALE GENOMIC DNA]</scope>
    <source>
        <strain evidence="2">S238N-H82 / ATCC MYA-4686</strain>
    </source>
</reference>
<dbReference type="GeneID" id="6068892"/>
<organism evidence="2">
    <name type="scientific">Laccaria bicolor (strain S238N-H82 / ATCC MYA-4686)</name>
    <name type="common">Bicoloured deceiver</name>
    <name type="synonym">Laccaria laccata var. bicolor</name>
    <dbReference type="NCBI Taxonomy" id="486041"/>
    <lineage>
        <taxon>Eukaryota</taxon>
        <taxon>Fungi</taxon>
        <taxon>Dikarya</taxon>
        <taxon>Basidiomycota</taxon>
        <taxon>Agaricomycotina</taxon>
        <taxon>Agaricomycetes</taxon>
        <taxon>Agaricomycetidae</taxon>
        <taxon>Agaricales</taxon>
        <taxon>Agaricineae</taxon>
        <taxon>Hydnangiaceae</taxon>
        <taxon>Laccaria</taxon>
    </lineage>
</organism>
<proteinExistence type="predicted"/>
<dbReference type="InParanoid" id="B0CPW4"/>
<dbReference type="RefSeq" id="XP_001874343.1">
    <property type="nucleotide sequence ID" value="XM_001874308.1"/>
</dbReference>